<dbReference type="RefSeq" id="WP_011972365.1">
    <property type="nucleotide sequence ID" value="NC_009634.1"/>
</dbReference>
<proteinExistence type="predicted"/>
<dbReference type="HOGENOM" id="CLU_168730_0_0_2"/>
<evidence type="ECO:0000313" key="3">
    <source>
        <dbReference type="Proteomes" id="UP000001107"/>
    </source>
</evidence>
<keyword evidence="1" id="KW-0812">Transmembrane</keyword>
<accession>A6UPP0</accession>
<feature type="transmembrane region" description="Helical" evidence="1">
    <location>
        <begin position="6"/>
        <end position="23"/>
    </location>
</feature>
<keyword evidence="1" id="KW-0472">Membrane</keyword>
<keyword evidence="3" id="KW-1185">Reference proteome</keyword>
<dbReference type="eggNOG" id="arCOG05115">
    <property type="taxonomic scope" value="Archaea"/>
</dbReference>
<dbReference type="Proteomes" id="UP000001107">
    <property type="component" value="Chromosome"/>
</dbReference>
<reference evidence="2" key="1">
    <citation type="submission" date="2007-06" db="EMBL/GenBank/DDBJ databases">
        <title>Complete sequence of Methanococcus vannielii SB.</title>
        <authorList>
            <consortium name="US DOE Joint Genome Institute"/>
            <person name="Copeland A."/>
            <person name="Lucas S."/>
            <person name="Lapidus A."/>
            <person name="Barry K."/>
            <person name="Glavina del Rio T."/>
            <person name="Dalin E."/>
            <person name="Tice H."/>
            <person name="Pitluck S."/>
            <person name="Chain P."/>
            <person name="Malfatti S."/>
            <person name="Shin M."/>
            <person name="Vergez L."/>
            <person name="Schmutz J."/>
            <person name="Larimer F."/>
            <person name="Land M."/>
            <person name="Hauser L."/>
            <person name="Kyrpides N."/>
            <person name="Anderson I."/>
            <person name="Sieprawska-Lupa M."/>
            <person name="Whitman W.B."/>
            <person name="Richardson P."/>
        </authorList>
    </citation>
    <scope>NUCLEOTIDE SEQUENCE [LARGE SCALE GENOMIC DNA]</scope>
    <source>
        <strain evidence="2">SB</strain>
    </source>
</reference>
<dbReference type="OrthoDB" id="60382at2157"/>
<evidence type="ECO:0000313" key="2">
    <source>
        <dbReference type="EMBL" id="ABR54462.1"/>
    </source>
</evidence>
<dbReference type="KEGG" id="mvn:Mevan_0555"/>
<organism evidence="2 3">
    <name type="scientific">Methanococcus vannielii (strain ATCC 35089 / DSM 1224 / JCM 13029 / OCM 148 / SB)</name>
    <dbReference type="NCBI Taxonomy" id="406327"/>
    <lineage>
        <taxon>Archaea</taxon>
        <taxon>Methanobacteriati</taxon>
        <taxon>Methanobacteriota</taxon>
        <taxon>Methanomada group</taxon>
        <taxon>Methanococci</taxon>
        <taxon>Methanococcales</taxon>
        <taxon>Methanococcaceae</taxon>
        <taxon>Methanococcus</taxon>
    </lineage>
</organism>
<name>A6UPP0_METVS</name>
<protein>
    <submittedName>
        <fullName evidence="2">Uncharacterized protein</fullName>
    </submittedName>
</protein>
<gene>
    <name evidence="2" type="ordered locus">Mevan_0555</name>
</gene>
<dbReference type="EMBL" id="CP000742">
    <property type="protein sequence ID" value="ABR54462.1"/>
    <property type="molecule type" value="Genomic_DNA"/>
</dbReference>
<keyword evidence="1" id="KW-1133">Transmembrane helix</keyword>
<dbReference type="AlphaFoldDB" id="A6UPP0"/>
<dbReference type="STRING" id="406327.Mevan_0555"/>
<dbReference type="GeneID" id="5325988"/>
<evidence type="ECO:0000256" key="1">
    <source>
        <dbReference type="SAM" id="Phobius"/>
    </source>
</evidence>
<sequence length="119" mass="13631">MNSKYIIPGIMVLLLIGAIYIALGPNIPEKYIFVDVTFKMGGAEYQGYTIQGSKITFEFKREGDFFTQAITSGFASTSERFRNITDVYIKIDTNGDINYYKAEKFYETDDVVKYQVIEK</sequence>